<evidence type="ECO:0000313" key="1">
    <source>
        <dbReference type="EMBL" id="QIZ05337.1"/>
    </source>
</evidence>
<accession>A0A6H1NVU0</accession>
<organism evidence="1 2">
    <name type="scientific">Priestia megaterium</name>
    <name type="common">Bacillus megaterium</name>
    <dbReference type="NCBI Taxonomy" id="1404"/>
    <lineage>
        <taxon>Bacteria</taxon>
        <taxon>Bacillati</taxon>
        <taxon>Bacillota</taxon>
        <taxon>Bacilli</taxon>
        <taxon>Bacillales</taxon>
        <taxon>Bacillaceae</taxon>
        <taxon>Priestia</taxon>
    </lineage>
</organism>
<dbReference type="Proteomes" id="UP000501868">
    <property type="component" value="Chromosome"/>
</dbReference>
<evidence type="ECO:0000313" key="2">
    <source>
        <dbReference type="Proteomes" id="UP000501868"/>
    </source>
</evidence>
<gene>
    <name evidence="1" type="ORF">HFZ78_06390</name>
</gene>
<dbReference type="AlphaFoldDB" id="A0A6H1NVU0"/>
<name>A0A6H1NVU0_PRIMG</name>
<dbReference type="EMBL" id="CP051128">
    <property type="protein sequence ID" value="QIZ05337.1"/>
    <property type="molecule type" value="Genomic_DNA"/>
</dbReference>
<proteinExistence type="predicted"/>
<reference evidence="1 2" key="1">
    <citation type="submission" date="2020-04" db="EMBL/GenBank/DDBJ databases">
        <title>Genome-Wide Identification of 5-Methylcytosine Sites in Bacterial Genomes By High-Throughput Sequencing of MspJI Restriction Fragments.</title>
        <authorList>
            <person name="Wu V."/>
        </authorList>
    </citation>
    <scope>NUCLEOTIDE SEQUENCE [LARGE SCALE GENOMIC DNA]</scope>
    <source>
        <strain evidence="1 2">S2</strain>
    </source>
</reference>
<protein>
    <submittedName>
        <fullName evidence="1">Uncharacterized protein</fullName>
    </submittedName>
</protein>
<reference evidence="1 2" key="2">
    <citation type="submission" date="2020-04" db="EMBL/GenBank/DDBJ databases">
        <authorList>
            <person name="Fomenkov A."/>
            <person name="Anton B.P."/>
            <person name="Roberts R.J."/>
        </authorList>
    </citation>
    <scope>NUCLEOTIDE SEQUENCE [LARGE SCALE GENOMIC DNA]</scope>
    <source>
        <strain evidence="1 2">S2</strain>
    </source>
</reference>
<sequence>MLMNELNRKIKSVPFNLDDPYERELLEHCNQYIHFATYIKRLIQRDMEQGVGVIRKEYEKVEVKLEKSIDMSKLKSFGL</sequence>